<dbReference type="STRING" id="1423720.FC67_GL001310"/>
<name>A0A2K9HNX9_9LACO</name>
<reference evidence="3 4" key="1">
    <citation type="submission" date="2016-12" db="EMBL/GenBank/DDBJ databases">
        <title>The whole genome sequencing and assembly of Lactobacillus alimentarius DSM 20249T strain.</title>
        <authorList>
            <person name="Lee Y.-J."/>
            <person name="Yi H."/>
            <person name="Bahn Y.-S."/>
            <person name="Kim J.F."/>
            <person name="Lee D.-W."/>
        </authorList>
    </citation>
    <scope>NUCLEOTIDE SEQUENCE [LARGE SCALE GENOMIC DNA]</scope>
    <source>
        <strain evidence="3 4">DSM 20249</strain>
    </source>
</reference>
<keyword evidence="1" id="KW-0456">Lyase</keyword>
<dbReference type="AlphaFoldDB" id="A0A2K9HNX9"/>
<dbReference type="SMART" id="SM00934">
    <property type="entry name" value="OMPdecase"/>
    <property type="match status" value="1"/>
</dbReference>
<dbReference type="GO" id="GO:0019854">
    <property type="term" value="P:L-ascorbic acid catabolic process"/>
    <property type="evidence" value="ECO:0007669"/>
    <property type="project" value="TreeGrafter"/>
</dbReference>
<dbReference type="KEGG" id="lali:LA20249_07465"/>
<evidence type="ECO:0000313" key="3">
    <source>
        <dbReference type="EMBL" id="AUI72023.1"/>
    </source>
</evidence>
<dbReference type="PANTHER" id="PTHR35039:SF3">
    <property type="entry name" value="3-KETO-L-GULONATE-6-PHOSPHATE DECARBOXYLASE SGBH-RELATED"/>
    <property type="match status" value="1"/>
</dbReference>
<dbReference type="PANTHER" id="PTHR35039">
    <property type="entry name" value="3-KETO-L-GULONATE-6-PHOSPHATE DECARBOXYLASE SGBH-RELATED"/>
    <property type="match status" value="1"/>
</dbReference>
<dbReference type="Gene3D" id="3.20.20.70">
    <property type="entry name" value="Aldolase class I"/>
    <property type="match status" value="1"/>
</dbReference>
<dbReference type="InterPro" id="IPR011060">
    <property type="entry name" value="RibuloseP-bd_barrel"/>
</dbReference>
<dbReference type="InterPro" id="IPR001754">
    <property type="entry name" value="OMPdeCOase_dom"/>
</dbReference>
<evidence type="ECO:0000313" key="4">
    <source>
        <dbReference type="Proteomes" id="UP000234653"/>
    </source>
</evidence>
<keyword evidence="4" id="KW-1185">Reference proteome</keyword>
<dbReference type="GO" id="GO:0004590">
    <property type="term" value="F:orotidine-5'-phosphate decarboxylase activity"/>
    <property type="evidence" value="ECO:0007669"/>
    <property type="project" value="InterPro"/>
</dbReference>
<proteinExistence type="predicted"/>
<dbReference type="GO" id="GO:0033982">
    <property type="term" value="F:3-dehydro-L-gulonate-6-phosphate decarboxylase activity"/>
    <property type="evidence" value="ECO:0007669"/>
    <property type="project" value="TreeGrafter"/>
</dbReference>
<protein>
    <submittedName>
        <fullName evidence="3">3-hexulose-6-phosphate synthase</fullName>
    </submittedName>
</protein>
<organism evidence="3 4">
    <name type="scientific">Companilactobacillus alimentarius DSM 20249</name>
    <dbReference type="NCBI Taxonomy" id="1423720"/>
    <lineage>
        <taxon>Bacteria</taxon>
        <taxon>Bacillati</taxon>
        <taxon>Bacillota</taxon>
        <taxon>Bacilli</taxon>
        <taxon>Lactobacillales</taxon>
        <taxon>Lactobacillaceae</taxon>
        <taxon>Companilactobacillus</taxon>
    </lineage>
</organism>
<dbReference type="EMBL" id="CP018867">
    <property type="protein sequence ID" value="AUI72023.1"/>
    <property type="molecule type" value="Genomic_DNA"/>
</dbReference>
<dbReference type="Pfam" id="PF00215">
    <property type="entry name" value="OMPdecase"/>
    <property type="match status" value="1"/>
</dbReference>
<dbReference type="SUPFAM" id="SSF51366">
    <property type="entry name" value="Ribulose-phoshate binding barrel"/>
    <property type="match status" value="1"/>
</dbReference>
<feature type="domain" description="Orotidine 5'-phosphate decarboxylase" evidence="2">
    <location>
        <begin position="2"/>
        <end position="202"/>
    </location>
</feature>
<accession>A0A2K9HNX9</accession>
<dbReference type="RefSeq" id="WP_057737209.1">
    <property type="nucleotide sequence ID" value="NZ_AZDQ01000005.1"/>
</dbReference>
<dbReference type="OrthoDB" id="43475at2"/>
<evidence type="ECO:0000256" key="1">
    <source>
        <dbReference type="ARBA" id="ARBA00023239"/>
    </source>
</evidence>
<sequence length="207" mass="22973">MKLQVAIDRVPLERALLMMRDLDSIVDVIELGTSIVKDYGLVRLRDEKIHLNHSKLLLDLKTNDEGKYEFEKGFSTGADILTVMASSSRETIEQVYDVAMKNQKQILIDLMETDEKKIEEISDFKDAIFCIHHSKDAGSGFDAATTTANFHKNHPEIEHIAVAGGIDLSQAKILASQNIADMVIVGSKISGQDDPVSAAKNFMEVIQ</sequence>
<gene>
    <name evidence="3" type="ORF">LA20249_07465</name>
</gene>
<dbReference type="GO" id="GO:0006207">
    <property type="term" value="P:'de novo' pyrimidine nucleobase biosynthetic process"/>
    <property type="evidence" value="ECO:0007669"/>
    <property type="project" value="InterPro"/>
</dbReference>
<dbReference type="Proteomes" id="UP000234653">
    <property type="component" value="Chromosome"/>
</dbReference>
<dbReference type="InterPro" id="IPR013785">
    <property type="entry name" value="Aldolase_TIM"/>
</dbReference>
<evidence type="ECO:0000259" key="2">
    <source>
        <dbReference type="SMART" id="SM00934"/>
    </source>
</evidence>